<sequence length="78" mass="8341">MDEHETAIHWSCVIQEVTKSIDPTGYSTPVEYGAAVVDAASEIWAWHGRVFGSAPTNAARATAPQQPTADVPYGEEAP</sequence>
<dbReference type="AlphaFoldDB" id="A0A0F9KCX0"/>
<protein>
    <submittedName>
        <fullName evidence="2">Uncharacterized protein</fullName>
    </submittedName>
</protein>
<name>A0A0F9KCX0_9ZZZZ</name>
<proteinExistence type="predicted"/>
<feature type="region of interest" description="Disordered" evidence="1">
    <location>
        <begin position="56"/>
        <end position="78"/>
    </location>
</feature>
<comment type="caution">
    <text evidence="2">The sequence shown here is derived from an EMBL/GenBank/DDBJ whole genome shotgun (WGS) entry which is preliminary data.</text>
</comment>
<reference evidence="2" key="1">
    <citation type="journal article" date="2015" name="Nature">
        <title>Complex archaea that bridge the gap between prokaryotes and eukaryotes.</title>
        <authorList>
            <person name="Spang A."/>
            <person name="Saw J.H."/>
            <person name="Jorgensen S.L."/>
            <person name="Zaremba-Niedzwiedzka K."/>
            <person name="Martijn J."/>
            <person name="Lind A.E."/>
            <person name="van Eijk R."/>
            <person name="Schleper C."/>
            <person name="Guy L."/>
            <person name="Ettema T.J."/>
        </authorList>
    </citation>
    <scope>NUCLEOTIDE SEQUENCE</scope>
</reference>
<evidence type="ECO:0000256" key="1">
    <source>
        <dbReference type="SAM" id="MobiDB-lite"/>
    </source>
</evidence>
<accession>A0A0F9KCX0</accession>
<feature type="non-terminal residue" evidence="2">
    <location>
        <position position="78"/>
    </location>
</feature>
<feature type="compositionally biased region" description="Low complexity" evidence="1">
    <location>
        <begin position="56"/>
        <end position="69"/>
    </location>
</feature>
<evidence type="ECO:0000313" key="2">
    <source>
        <dbReference type="EMBL" id="KKM79798.1"/>
    </source>
</evidence>
<dbReference type="EMBL" id="LAZR01008284">
    <property type="protein sequence ID" value="KKM79798.1"/>
    <property type="molecule type" value="Genomic_DNA"/>
</dbReference>
<gene>
    <name evidence="2" type="ORF">LCGC14_1346190</name>
</gene>
<organism evidence="2">
    <name type="scientific">marine sediment metagenome</name>
    <dbReference type="NCBI Taxonomy" id="412755"/>
    <lineage>
        <taxon>unclassified sequences</taxon>
        <taxon>metagenomes</taxon>
        <taxon>ecological metagenomes</taxon>
    </lineage>
</organism>